<protein>
    <recommendedName>
        <fullName evidence="4">YtxH domain-containing protein</fullName>
    </recommendedName>
</protein>
<gene>
    <name evidence="2" type="ORF">DW888_10950</name>
</gene>
<comment type="caution">
    <text evidence="2">The sequence shown here is derived from an EMBL/GenBank/DDBJ whole genome shotgun (WGS) entry which is preliminary data.</text>
</comment>
<evidence type="ECO:0000313" key="2">
    <source>
        <dbReference type="EMBL" id="RHB34967.1"/>
    </source>
</evidence>
<evidence type="ECO:0000256" key="1">
    <source>
        <dbReference type="SAM" id="Phobius"/>
    </source>
</evidence>
<reference evidence="2 3" key="1">
    <citation type="submission" date="2018-08" db="EMBL/GenBank/DDBJ databases">
        <title>A genome reference for cultivated species of the human gut microbiota.</title>
        <authorList>
            <person name="Zou Y."/>
            <person name="Xue W."/>
            <person name="Luo G."/>
        </authorList>
    </citation>
    <scope>NUCLEOTIDE SEQUENCE [LARGE SCALE GENOMIC DNA]</scope>
    <source>
        <strain evidence="2 3">AM40-30BH</strain>
    </source>
</reference>
<dbReference type="EMBL" id="QSGO01000007">
    <property type="protein sequence ID" value="RHB34967.1"/>
    <property type="molecule type" value="Genomic_DNA"/>
</dbReference>
<accession>A0A413VMW4</accession>
<evidence type="ECO:0000313" key="3">
    <source>
        <dbReference type="Proteomes" id="UP000284379"/>
    </source>
</evidence>
<dbReference type="RefSeq" id="WP_122201544.1">
    <property type="nucleotide sequence ID" value="NZ_CABJFV010000007.1"/>
</dbReference>
<dbReference type="Pfam" id="PF19628">
    <property type="entry name" value="DUF6132"/>
    <property type="match status" value="1"/>
</dbReference>
<keyword evidence="1" id="KW-1133">Transmembrane helix</keyword>
<sequence>MIRNFFKSQWLTLTGIAVGALGGFLYWKFVGCTTGSCPITSSPVNSALWGALMGGLLLSSFKVTTKEKIK</sequence>
<name>A0A413VMW4_9BACE</name>
<dbReference type="Proteomes" id="UP000284379">
    <property type="component" value="Unassembled WGS sequence"/>
</dbReference>
<keyword evidence="1" id="KW-0472">Membrane</keyword>
<keyword evidence="1" id="KW-0812">Transmembrane</keyword>
<organism evidence="2 3">
    <name type="scientific">Bacteroides nordii</name>
    <dbReference type="NCBI Taxonomy" id="291645"/>
    <lineage>
        <taxon>Bacteria</taxon>
        <taxon>Pseudomonadati</taxon>
        <taxon>Bacteroidota</taxon>
        <taxon>Bacteroidia</taxon>
        <taxon>Bacteroidales</taxon>
        <taxon>Bacteroidaceae</taxon>
        <taxon>Bacteroides</taxon>
    </lineage>
</organism>
<dbReference type="InterPro" id="IPR045764">
    <property type="entry name" value="DUF6132"/>
</dbReference>
<feature type="transmembrane region" description="Helical" evidence="1">
    <location>
        <begin position="9"/>
        <end position="27"/>
    </location>
</feature>
<dbReference type="AlphaFoldDB" id="A0A413VMW4"/>
<proteinExistence type="predicted"/>
<feature type="transmembrane region" description="Helical" evidence="1">
    <location>
        <begin position="47"/>
        <end position="65"/>
    </location>
</feature>
<evidence type="ECO:0008006" key="4">
    <source>
        <dbReference type="Google" id="ProtNLM"/>
    </source>
</evidence>